<dbReference type="AlphaFoldDB" id="A0A545V906"/>
<organism evidence="1 2">
    <name type="scientific">Cordyceps javanica</name>
    <dbReference type="NCBI Taxonomy" id="43265"/>
    <lineage>
        <taxon>Eukaryota</taxon>
        <taxon>Fungi</taxon>
        <taxon>Dikarya</taxon>
        <taxon>Ascomycota</taxon>
        <taxon>Pezizomycotina</taxon>
        <taxon>Sordariomycetes</taxon>
        <taxon>Hypocreomycetidae</taxon>
        <taxon>Hypocreales</taxon>
        <taxon>Cordycipitaceae</taxon>
        <taxon>Cordyceps</taxon>
    </lineage>
</organism>
<comment type="caution">
    <text evidence="1">The sequence shown here is derived from an EMBL/GenBank/DDBJ whole genome shotgun (WGS) entry which is preliminary data.</text>
</comment>
<sequence length="120" mass="13241">MWIAWIQRVCEDYCYPGNEPVVQRQKCEILHYVYFVVEGRGVSLLALNKSQPRTAALNKGASEASTQTKNQRMGACSATLSNMEMDNGNSCWWIDPSIRLSSILTFIAAKLVAAVTGGPI</sequence>
<reference evidence="1 2" key="1">
    <citation type="journal article" date="2019" name="Appl. Microbiol. Biotechnol.">
        <title>Genome sequence of Isaria javanica and comparative genome analysis insights into family S53 peptidase evolution in fungal entomopathogens.</title>
        <authorList>
            <person name="Lin R."/>
            <person name="Zhang X."/>
            <person name="Xin B."/>
            <person name="Zou M."/>
            <person name="Gao Y."/>
            <person name="Qin F."/>
            <person name="Hu Q."/>
            <person name="Xie B."/>
            <person name="Cheng X."/>
        </authorList>
    </citation>
    <scope>NUCLEOTIDE SEQUENCE [LARGE SCALE GENOMIC DNA]</scope>
    <source>
        <strain evidence="1 2">IJ1G</strain>
    </source>
</reference>
<gene>
    <name evidence="1" type="ORF">IF1G_03945</name>
</gene>
<evidence type="ECO:0000313" key="2">
    <source>
        <dbReference type="Proteomes" id="UP000315783"/>
    </source>
</evidence>
<dbReference type="EMBL" id="SPUK01000004">
    <property type="protein sequence ID" value="TQV98202.1"/>
    <property type="molecule type" value="Genomic_DNA"/>
</dbReference>
<protein>
    <submittedName>
        <fullName evidence="1">Uncharacterized protein</fullName>
    </submittedName>
</protein>
<evidence type="ECO:0000313" key="1">
    <source>
        <dbReference type="EMBL" id="TQV98202.1"/>
    </source>
</evidence>
<proteinExistence type="predicted"/>
<keyword evidence="2" id="KW-1185">Reference proteome</keyword>
<accession>A0A545V906</accession>
<dbReference type="Proteomes" id="UP000315783">
    <property type="component" value="Unassembled WGS sequence"/>
</dbReference>
<name>A0A545V906_9HYPO</name>